<evidence type="ECO:0000313" key="2">
    <source>
        <dbReference type="EMBL" id="WEJ63156.1"/>
    </source>
</evidence>
<dbReference type="Proteomes" id="UP001222275">
    <property type="component" value="Chromosome"/>
</dbReference>
<dbReference type="InterPro" id="IPR011990">
    <property type="entry name" value="TPR-like_helical_dom_sf"/>
</dbReference>
<feature type="domain" description="Cds6 C-terminal" evidence="1">
    <location>
        <begin position="180"/>
        <end position="285"/>
    </location>
</feature>
<dbReference type="Pfam" id="PF04733">
    <property type="entry name" value="Coatomer_E"/>
    <property type="match status" value="1"/>
</dbReference>
<proteinExistence type="predicted"/>
<evidence type="ECO:0000313" key="3">
    <source>
        <dbReference type="Proteomes" id="UP001222275"/>
    </source>
</evidence>
<reference evidence="2 3" key="1">
    <citation type="submission" date="2022-06" db="EMBL/GenBank/DDBJ databases">
        <title>Thiomicrohabdus sp. nov, an obligately chemolithoautotrophic, sulfur-oxidizing bacterium isolated from beach of Guanyin Mountain. Amoy.</title>
        <authorList>
            <person name="Zhu H."/>
        </authorList>
    </citation>
    <scope>NUCLEOTIDE SEQUENCE [LARGE SCALE GENOMIC DNA]</scope>
    <source>
        <strain evidence="2 3">XGS-01</strain>
    </source>
</reference>
<gene>
    <name evidence="2" type="ORF">NR989_02585</name>
</gene>
<dbReference type="InterPro" id="IPR056203">
    <property type="entry name" value="Cds6_C"/>
</dbReference>
<dbReference type="RefSeq" id="WP_275595410.1">
    <property type="nucleotide sequence ID" value="NZ_CP102381.1"/>
</dbReference>
<dbReference type="InterPro" id="IPR032710">
    <property type="entry name" value="NTF2-like_dom_sf"/>
</dbReference>
<dbReference type="Pfam" id="PF24125">
    <property type="entry name" value="Cds6_C"/>
    <property type="match status" value="1"/>
</dbReference>
<accession>A0ABY8CB13</accession>
<dbReference type="EMBL" id="CP102381">
    <property type="protein sequence ID" value="WEJ63156.1"/>
    <property type="molecule type" value="Genomic_DNA"/>
</dbReference>
<dbReference type="Gene3D" id="1.25.40.10">
    <property type="entry name" value="Tetratricopeptide repeat domain"/>
    <property type="match status" value="1"/>
</dbReference>
<evidence type="ECO:0000259" key="1">
    <source>
        <dbReference type="Pfam" id="PF24125"/>
    </source>
</evidence>
<sequence length="292" mass="34181">MSLFVLVKPFRLSLMRLLTIFVISFVSLLSSNVYASPADDKRLLIQAEKFQAGLDEAQKGKLQNALTIWEALNQSGNLIPELKRALENNIAVVFIKQKRYEEAKKRLDSALQSDAQVATTLENLNQIYAYDAQKAYQRIFKETPVNSPKAEWLYFDVKQAKLPTNNVITDEKNADAVRVIKKSLEQWRQAWSNQKVKDYLSFYDKNNFIPKNGMSYKTWERGRYRSLQNPKFIKLFFDDIQVTPISSTMIRTRFLQRYHSDRFKDNVYKVLLWQKNNAQWKIVQEVVIYGAN</sequence>
<name>A0ABY8CB13_9GAMM</name>
<dbReference type="SUPFAM" id="SSF54427">
    <property type="entry name" value="NTF2-like"/>
    <property type="match status" value="1"/>
</dbReference>
<protein>
    <recommendedName>
        <fullName evidence="1">Cds6 C-terminal domain-containing protein</fullName>
    </recommendedName>
</protein>
<dbReference type="SUPFAM" id="SSF48452">
    <property type="entry name" value="TPR-like"/>
    <property type="match status" value="1"/>
</dbReference>
<organism evidence="2 3">
    <name type="scientific">Thiomicrorhabdus lithotrophica</name>
    <dbReference type="NCBI Taxonomy" id="2949997"/>
    <lineage>
        <taxon>Bacteria</taxon>
        <taxon>Pseudomonadati</taxon>
        <taxon>Pseudomonadota</taxon>
        <taxon>Gammaproteobacteria</taxon>
        <taxon>Thiotrichales</taxon>
        <taxon>Piscirickettsiaceae</taxon>
        <taxon>Thiomicrorhabdus</taxon>
    </lineage>
</organism>
<dbReference type="Gene3D" id="3.10.450.50">
    <property type="match status" value="1"/>
</dbReference>
<keyword evidence="3" id="KW-1185">Reference proteome</keyword>